<dbReference type="RefSeq" id="WP_186876751.1">
    <property type="nucleotide sequence ID" value="NZ_JACOPF010000003.1"/>
</dbReference>
<dbReference type="InterPro" id="IPR001851">
    <property type="entry name" value="ABC_transp_permease"/>
</dbReference>
<feature type="transmembrane region" description="Helical" evidence="6">
    <location>
        <begin position="12"/>
        <end position="29"/>
    </location>
</feature>
<keyword evidence="3 6" id="KW-0812">Transmembrane</keyword>
<dbReference type="EMBL" id="JACOPF010000003">
    <property type="protein sequence ID" value="MBC5690107.1"/>
    <property type="molecule type" value="Genomic_DNA"/>
</dbReference>
<proteinExistence type="predicted"/>
<evidence type="ECO:0000256" key="6">
    <source>
        <dbReference type="SAM" id="Phobius"/>
    </source>
</evidence>
<dbReference type="GO" id="GO:0005886">
    <property type="term" value="C:plasma membrane"/>
    <property type="evidence" value="ECO:0007669"/>
    <property type="project" value="UniProtKB-SubCell"/>
</dbReference>
<keyword evidence="4 6" id="KW-1133">Transmembrane helix</keyword>
<feature type="transmembrane region" description="Helical" evidence="6">
    <location>
        <begin position="135"/>
        <end position="153"/>
    </location>
</feature>
<dbReference type="GO" id="GO:0022857">
    <property type="term" value="F:transmembrane transporter activity"/>
    <property type="evidence" value="ECO:0007669"/>
    <property type="project" value="InterPro"/>
</dbReference>
<evidence type="ECO:0000256" key="5">
    <source>
        <dbReference type="ARBA" id="ARBA00023136"/>
    </source>
</evidence>
<keyword evidence="5 6" id="KW-0472">Membrane</keyword>
<dbReference type="CDD" id="cd06574">
    <property type="entry name" value="TM_PBP1_branched-chain-AA_like"/>
    <property type="match status" value="1"/>
</dbReference>
<evidence type="ECO:0000256" key="2">
    <source>
        <dbReference type="ARBA" id="ARBA00022475"/>
    </source>
</evidence>
<feature type="transmembrane region" description="Helical" evidence="6">
    <location>
        <begin position="237"/>
        <end position="257"/>
    </location>
</feature>
<feature type="transmembrane region" description="Helical" evidence="6">
    <location>
        <begin position="206"/>
        <end position="225"/>
    </location>
</feature>
<dbReference type="Proteomes" id="UP000652477">
    <property type="component" value="Unassembled WGS sequence"/>
</dbReference>
<feature type="transmembrane region" description="Helical" evidence="6">
    <location>
        <begin position="269"/>
        <end position="288"/>
    </location>
</feature>
<dbReference type="Pfam" id="PF02653">
    <property type="entry name" value="BPD_transp_2"/>
    <property type="match status" value="1"/>
</dbReference>
<dbReference type="PANTHER" id="PTHR32196:SF69">
    <property type="entry name" value="BRANCHED-CHAIN AMINO ACID TRANSPORT SYSTEM, PERMEASE PROTEIN"/>
    <property type="match status" value="1"/>
</dbReference>
<dbReference type="AlphaFoldDB" id="A0A923RTA6"/>
<organism evidence="7 8">
    <name type="scientific">Mediterraneibacter hominis</name>
    <dbReference type="NCBI Taxonomy" id="2763054"/>
    <lineage>
        <taxon>Bacteria</taxon>
        <taxon>Bacillati</taxon>
        <taxon>Bacillota</taxon>
        <taxon>Clostridia</taxon>
        <taxon>Lachnospirales</taxon>
        <taxon>Lachnospiraceae</taxon>
        <taxon>Mediterraneibacter</taxon>
    </lineage>
</organism>
<comment type="subcellular location">
    <subcellularLocation>
        <location evidence="1">Cell membrane</location>
        <topology evidence="1">Multi-pass membrane protein</topology>
    </subcellularLocation>
</comment>
<comment type="caution">
    <text evidence="7">The sequence shown here is derived from an EMBL/GenBank/DDBJ whole genome shotgun (WGS) entry which is preliminary data.</text>
</comment>
<feature type="transmembrane region" description="Helical" evidence="6">
    <location>
        <begin position="180"/>
        <end position="200"/>
    </location>
</feature>
<evidence type="ECO:0000256" key="1">
    <source>
        <dbReference type="ARBA" id="ARBA00004651"/>
    </source>
</evidence>
<name>A0A923RTA6_9FIRM</name>
<feature type="transmembrane region" description="Helical" evidence="6">
    <location>
        <begin position="86"/>
        <end position="103"/>
    </location>
</feature>
<evidence type="ECO:0000256" key="4">
    <source>
        <dbReference type="ARBA" id="ARBA00022989"/>
    </source>
</evidence>
<accession>A0A923RTA6</accession>
<sequence>MSLLFISSLQEGFGYGLLALGIYITFRILNTPDLTTDGSFGLGMAVSIVLTAAGHPVLSLAAALAAGALAGCVTGFLQTKVKIHPILAGILTMNGLYTVNLMITGGKSNVSSAAAISVFRIFEEKTGIMPEYVKAIVPFMFCAVGIAALAVFFKTRKGVAIRATGDNEDMVRASSVNADACKLTGLALGNACVALSGGIIGQSMSFFDVGYGTGMVVVGLASVIIGETIFGRRGVTAGFISAVAGSVIYRIFIALALKVELFPSYGLKLISAVIVVIALSLPAVKSWVQLRQTQKRERSRRC</sequence>
<gene>
    <name evidence="7" type="ORF">H8S37_14405</name>
</gene>
<reference evidence="7" key="1">
    <citation type="submission" date="2020-08" db="EMBL/GenBank/DDBJ databases">
        <title>Genome public.</title>
        <authorList>
            <person name="Liu C."/>
            <person name="Sun Q."/>
        </authorList>
    </citation>
    <scope>NUCLEOTIDE SEQUENCE</scope>
    <source>
        <strain evidence="7">NSJ-55</strain>
    </source>
</reference>
<feature type="transmembrane region" description="Helical" evidence="6">
    <location>
        <begin position="41"/>
        <end position="74"/>
    </location>
</feature>
<protein>
    <submittedName>
        <fullName evidence="7">ABC transporter permease</fullName>
    </submittedName>
</protein>
<evidence type="ECO:0000313" key="8">
    <source>
        <dbReference type="Proteomes" id="UP000652477"/>
    </source>
</evidence>
<keyword evidence="2" id="KW-1003">Cell membrane</keyword>
<evidence type="ECO:0000256" key="3">
    <source>
        <dbReference type="ARBA" id="ARBA00022692"/>
    </source>
</evidence>
<keyword evidence="8" id="KW-1185">Reference proteome</keyword>
<dbReference type="PANTHER" id="PTHR32196">
    <property type="entry name" value="ABC TRANSPORTER PERMEASE PROTEIN YPHD-RELATED-RELATED"/>
    <property type="match status" value="1"/>
</dbReference>
<evidence type="ECO:0000313" key="7">
    <source>
        <dbReference type="EMBL" id="MBC5690107.1"/>
    </source>
</evidence>